<dbReference type="InterPro" id="IPR027417">
    <property type="entry name" value="P-loop_NTPase"/>
</dbReference>
<dbReference type="EC" id="5.6.2.4" evidence="10"/>
<evidence type="ECO:0000256" key="2">
    <source>
        <dbReference type="ARBA" id="ARBA00022741"/>
    </source>
</evidence>
<proteinExistence type="inferred from homology"/>
<sequence length="338" mass="38161">KQVFGYSHLREGQLEAVEAYLKNKDTFVSIKTGGGKTFCYVICALIFEGITIVISPLKALMEDQKAKLVHLGIPCASIYANTVQSRNEQGKIFEEIALGFTKIIFVTPEKLCLNREFQHFISNMYNTAKVRFVIDEAHCILDYSNFRESWKKLGILKKNWPLAPIMLLTATCTYQDAQDIRTSFGIPSENFAMIRGSSFERKEITIEVYKRKDNRELFSNDLMSLIKMHEGEKTIIYCATQSGCDDLFAILQLLLPDKNIGIYHGGLGDEQRESIMSCWKNGKIQIMIGTNAFGMGINSTNVYLVIHCVAPLNMTNLVQQIGRAGRDGNKAKSIIFYS</sequence>
<evidence type="ECO:0000256" key="8">
    <source>
        <dbReference type="ARBA" id="ARBA00023242"/>
    </source>
</evidence>
<dbReference type="GO" id="GO:0016787">
    <property type="term" value="F:hydrolase activity"/>
    <property type="evidence" value="ECO:0007669"/>
    <property type="project" value="UniProtKB-KW"/>
</dbReference>
<dbReference type="Pfam" id="PF00270">
    <property type="entry name" value="DEAD"/>
    <property type="match status" value="1"/>
</dbReference>
<feature type="non-terminal residue" evidence="13">
    <location>
        <position position="1"/>
    </location>
</feature>
<keyword evidence="7" id="KW-0413">Isomerase</keyword>
<evidence type="ECO:0000259" key="11">
    <source>
        <dbReference type="PROSITE" id="PS51192"/>
    </source>
</evidence>
<gene>
    <name evidence="13" type="ORF">GLOIN_2v1424268</name>
</gene>
<evidence type="ECO:0000256" key="7">
    <source>
        <dbReference type="ARBA" id="ARBA00023235"/>
    </source>
</evidence>
<name>A0A2P4QIN1_RHIID</name>
<dbReference type="GO" id="GO:0005737">
    <property type="term" value="C:cytoplasm"/>
    <property type="evidence" value="ECO:0007669"/>
    <property type="project" value="TreeGrafter"/>
</dbReference>
<dbReference type="SUPFAM" id="SSF52540">
    <property type="entry name" value="P-loop containing nucleoside triphosphate hydrolases"/>
    <property type="match status" value="1"/>
</dbReference>
<dbReference type="AlphaFoldDB" id="A0A2P4QIN1"/>
<dbReference type="InterPro" id="IPR011545">
    <property type="entry name" value="DEAD/DEAH_box_helicase_dom"/>
</dbReference>
<organism evidence="13 14">
    <name type="scientific">Rhizophagus irregularis (strain DAOM 181602 / DAOM 197198 / MUCL 43194)</name>
    <name type="common">Arbuscular mycorrhizal fungus</name>
    <name type="synonym">Glomus intraradices</name>
    <dbReference type="NCBI Taxonomy" id="747089"/>
    <lineage>
        <taxon>Eukaryota</taxon>
        <taxon>Fungi</taxon>
        <taxon>Fungi incertae sedis</taxon>
        <taxon>Mucoromycota</taxon>
        <taxon>Glomeromycotina</taxon>
        <taxon>Glomeromycetes</taxon>
        <taxon>Glomerales</taxon>
        <taxon>Glomeraceae</taxon>
        <taxon>Rhizophagus</taxon>
    </lineage>
</organism>
<dbReference type="GO" id="GO:0005694">
    <property type="term" value="C:chromosome"/>
    <property type="evidence" value="ECO:0007669"/>
    <property type="project" value="TreeGrafter"/>
</dbReference>
<dbReference type="NCBIfam" id="TIGR00614">
    <property type="entry name" value="recQ_fam"/>
    <property type="match status" value="1"/>
</dbReference>
<dbReference type="GO" id="GO:0003677">
    <property type="term" value="F:DNA binding"/>
    <property type="evidence" value="ECO:0007669"/>
    <property type="project" value="UniProtKB-KW"/>
</dbReference>
<evidence type="ECO:0000256" key="9">
    <source>
        <dbReference type="ARBA" id="ARBA00034617"/>
    </source>
</evidence>
<dbReference type="SMART" id="SM00487">
    <property type="entry name" value="DEXDc"/>
    <property type="match status" value="1"/>
</dbReference>
<comment type="caution">
    <text evidence="13">The sequence shown here is derived from an EMBL/GenBank/DDBJ whole genome shotgun (WGS) entry which is preliminary data.</text>
</comment>
<dbReference type="GO" id="GO:0043138">
    <property type="term" value="F:3'-5' DNA helicase activity"/>
    <property type="evidence" value="ECO:0007669"/>
    <property type="project" value="UniProtKB-EC"/>
</dbReference>
<reference evidence="13 14" key="1">
    <citation type="journal article" date="2013" name="Proc. Natl. Acad. Sci. U.S.A.">
        <title>Genome of an arbuscular mycorrhizal fungus provides insight into the oldest plant symbiosis.</title>
        <authorList>
            <person name="Tisserant E."/>
            <person name="Malbreil M."/>
            <person name="Kuo A."/>
            <person name="Kohler A."/>
            <person name="Symeonidi A."/>
            <person name="Balestrini R."/>
            <person name="Charron P."/>
            <person name="Duensing N."/>
            <person name="Frei Dit Frey N."/>
            <person name="Gianinazzi-Pearson V."/>
            <person name="Gilbert L.B."/>
            <person name="Handa Y."/>
            <person name="Herr J.R."/>
            <person name="Hijri M."/>
            <person name="Koul R."/>
            <person name="Kawaguchi M."/>
            <person name="Krajinski F."/>
            <person name="Lammers P.J."/>
            <person name="Masclaux F.G."/>
            <person name="Murat C."/>
            <person name="Morin E."/>
            <person name="Ndikumana S."/>
            <person name="Pagni M."/>
            <person name="Petitpierre D."/>
            <person name="Requena N."/>
            <person name="Rosikiewicz P."/>
            <person name="Riley R."/>
            <person name="Saito K."/>
            <person name="San Clemente H."/>
            <person name="Shapiro H."/>
            <person name="van Tuinen D."/>
            <person name="Becard G."/>
            <person name="Bonfante P."/>
            <person name="Paszkowski U."/>
            <person name="Shachar-Hill Y.Y."/>
            <person name="Tuskan G.A."/>
            <person name="Young P.W."/>
            <person name="Sanders I.R."/>
            <person name="Henrissat B."/>
            <person name="Rensing S.A."/>
            <person name="Grigoriev I.V."/>
            <person name="Corradi N."/>
            <person name="Roux C."/>
            <person name="Martin F."/>
        </authorList>
    </citation>
    <scope>NUCLEOTIDE SEQUENCE [LARGE SCALE GENOMIC DNA]</scope>
    <source>
        <strain evidence="13 14">DAOM 197198</strain>
    </source>
</reference>
<keyword evidence="2" id="KW-0547">Nucleotide-binding</keyword>
<dbReference type="GO" id="GO:0005524">
    <property type="term" value="F:ATP binding"/>
    <property type="evidence" value="ECO:0007669"/>
    <property type="project" value="UniProtKB-KW"/>
</dbReference>
<evidence type="ECO:0000256" key="1">
    <source>
        <dbReference type="ARBA" id="ARBA00005446"/>
    </source>
</evidence>
<dbReference type="Pfam" id="PF00271">
    <property type="entry name" value="Helicase_C"/>
    <property type="match status" value="1"/>
</dbReference>
<dbReference type="GO" id="GO:0005634">
    <property type="term" value="C:nucleus"/>
    <property type="evidence" value="ECO:0007669"/>
    <property type="project" value="TreeGrafter"/>
</dbReference>
<comment type="catalytic activity">
    <reaction evidence="9">
        <text>Couples ATP hydrolysis with the unwinding of duplex DNA by translocating in the 3'-5' direction.</text>
        <dbReference type="EC" id="5.6.2.4"/>
    </reaction>
</comment>
<evidence type="ECO:0000259" key="12">
    <source>
        <dbReference type="PROSITE" id="PS51194"/>
    </source>
</evidence>
<dbReference type="InterPro" id="IPR001650">
    <property type="entry name" value="Helicase_C-like"/>
</dbReference>
<dbReference type="PROSITE" id="PS51192">
    <property type="entry name" value="HELICASE_ATP_BIND_1"/>
    <property type="match status" value="1"/>
</dbReference>
<comment type="similarity">
    <text evidence="1">Belongs to the helicase family. RecQ subfamily.</text>
</comment>
<dbReference type="InterPro" id="IPR014001">
    <property type="entry name" value="Helicase_ATP-bd"/>
</dbReference>
<evidence type="ECO:0000256" key="4">
    <source>
        <dbReference type="ARBA" id="ARBA00022806"/>
    </source>
</evidence>
<dbReference type="EMBL" id="AUPC02000040">
    <property type="protein sequence ID" value="POG77507.1"/>
    <property type="molecule type" value="Genomic_DNA"/>
</dbReference>
<evidence type="ECO:0000256" key="5">
    <source>
        <dbReference type="ARBA" id="ARBA00022840"/>
    </source>
</evidence>
<feature type="domain" description="Helicase C-terminal" evidence="12">
    <location>
        <begin position="221"/>
        <end position="338"/>
    </location>
</feature>
<keyword evidence="3 13" id="KW-0378">Hydrolase</keyword>
<dbReference type="Gene3D" id="3.40.50.300">
    <property type="entry name" value="P-loop containing nucleotide triphosphate hydrolases"/>
    <property type="match status" value="2"/>
</dbReference>
<protein>
    <recommendedName>
        <fullName evidence="10">DNA 3'-5' helicase</fullName>
        <ecNumber evidence="10">5.6.2.4</ecNumber>
    </recommendedName>
</protein>
<dbReference type="CDD" id="cd17920">
    <property type="entry name" value="DEXHc_RecQ"/>
    <property type="match status" value="1"/>
</dbReference>
<dbReference type="GO" id="GO:0009378">
    <property type="term" value="F:four-way junction helicase activity"/>
    <property type="evidence" value="ECO:0007669"/>
    <property type="project" value="TreeGrafter"/>
</dbReference>
<dbReference type="InterPro" id="IPR004589">
    <property type="entry name" value="DNA_helicase_ATP-dep_RecQ"/>
</dbReference>
<dbReference type="GO" id="GO:0000724">
    <property type="term" value="P:double-strand break repair via homologous recombination"/>
    <property type="evidence" value="ECO:0007669"/>
    <property type="project" value="TreeGrafter"/>
</dbReference>
<evidence type="ECO:0000256" key="10">
    <source>
        <dbReference type="ARBA" id="ARBA00034808"/>
    </source>
</evidence>
<keyword evidence="8" id="KW-0539">Nucleus</keyword>
<keyword evidence="6" id="KW-0238">DNA-binding</keyword>
<dbReference type="PANTHER" id="PTHR13710">
    <property type="entry name" value="DNA HELICASE RECQ FAMILY MEMBER"/>
    <property type="match status" value="1"/>
</dbReference>
<dbReference type="PANTHER" id="PTHR13710:SF153">
    <property type="entry name" value="RECQ-LIKE DNA HELICASE BLM"/>
    <property type="match status" value="1"/>
</dbReference>
<evidence type="ECO:0000256" key="3">
    <source>
        <dbReference type="ARBA" id="ARBA00022801"/>
    </source>
</evidence>
<dbReference type="SMART" id="SM00490">
    <property type="entry name" value="HELICc"/>
    <property type="match status" value="1"/>
</dbReference>
<evidence type="ECO:0000256" key="6">
    <source>
        <dbReference type="ARBA" id="ARBA00023125"/>
    </source>
</evidence>
<feature type="domain" description="Helicase ATP-binding" evidence="11">
    <location>
        <begin position="17"/>
        <end position="190"/>
    </location>
</feature>
<evidence type="ECO:0000313" key="13">
    <source>
        <dbReference type="EMBL" id="POG77507.1"/>
    </source>
</evidence>
<keyword evidence="14" id="KW-1185">Reference proteome</keyword>
<keyword evidence="4" id="KW-0347">Helicase</keyword>
<keyword evidence="5" id="KW-0067">ATP-binding</keyword>
<evidence type="ECO:0000313" key="14">
    <source>
        <dbReference type="Proteomes" id="UP000018888"/>
    </source>
</evidence>
<feature type="non-terminal residue" evidence="13">
    <location>
        <position position="338"/>
    </location>
</feature>
<reference evidence="13 14" key="2">
    <citation type="journal article" date="2018" name="New Phytol.">
        <title>High intraspecific genome diversity in the model arbuscular mycorrhizal symbiont Rhizophagus irregularis.</title>
        <authorList>
            <person name="Chen E.C.H."/>
            <person name="Morin E."/>
            <person name="Beaudet D."/>
            <person name="Noel J."/>
            <person name="Yildirir G."/>
            <person name="Ndikumana S."/>
            <person name="Charron P."/>
            <person name="St-Onge C."/>
            <person name="Giorgi J."/>
            <person name="Kruger M."/>
            <person name="Marton T."/>
            <person name="Ropars J."/>
            <person name="Grigoriev I.V."/>
            <person name="Hainaut M."/>
            <person name="Henrissat B."/>
            <person name="Roux C."/>
            <person name="Martin F."/>
            <person name="Corradi N."/>
        </authorList>
    </citation>
    <scope>NUCLEOTIDE SEQUENCE [LARGE SCALE GENOMIC DNA]</scope>
    <source>
        <strain evidence="13 14">DAOM 197198</strain>
    </source>
</reference>
<dbReference type="Proteomes" id="UP000018888">
    <property type="component" value="Unassembled WGS sequence"/>
</dbReference>
<accession>A0A2P4QIN1</accession>
<dbReference type="PROSITE" id="PS51194">
    <property type="entry name" value="HELICASE_CTER"/>
    <property type="match status" value="1"/>
</dbReference>